<evidence type="ECO:0000313" key="2">
    <source>
        <dbReference type="Proteomes" id="UP001166191"/>
    </source>
</evidence>
<proteinExistence type="predicted"/>
<dbReference type="Proteomes" id="UP001166191">
    <property type="component" value="Unassembled WGS sequence"/>
</dbReference>
<gene>
    <name evidence="1" type="ORF">KNW02_20110</name>
</gene>
<sequence length="138" mass="15016">MTITRKQIALLHVAKSRLGLSDDTYRTALAQIAGVTCSTELDGPGFDAMMGLFQYLGFEPVKAQGQNYGARPGMASFAQIELIRALWREYTSRQAGEAELNKWLLRCFKVSSLRFLTAGAAPKAITALKAMKARASAA</sequence>
<dbReference type="Pfam" id="PF06252">
    <property type="entry name" value="GemA"/>
    <property type="match status" value="1"/>
</dbReference>
<comment type="caution">
    <text evidence="1">The sequence shown here is derived from an EMBL/GenBank/DDBJ whole genome shotgun (WGS) entry which is preliminary data.</text>
</comment>
<reference evidence="1" key="1">
    <citation type="submission" date="2021-06" db="EMBL/GenBank/DDBJ databases">
        <title>Paracoccus bacterium XHP0099 sp. nov., isolated from the surface waters of the Yellow Sea.</title>
        <authorList>
            <person name="Xue H."/>
            <person name="Zhang D."/>
        </authorList>
    </citation>
    <scope>NUCLEOTIDE SEQUENCE</scope>
    <source>
        <strain evidence="1">XHP0099</strain>
    </source>
</reference>
<dbReference type="RefSeq" id="WP_216034963.1">
    <property type="nucleotide sequence ID" value="NZ_JAHKNG010000088.1"/>
</dbReference>
<keyword evidence="2" id="KW-1185">Reference proteome</keyword>
<organism evidence="1 2">
    <name type="scientific">Paracoccus marinaquae</name>
    <dbReference type="NCBI Taxonomy" id="2841926"/>
    <lineage>
        <taxon>Bacteria</taxon>
        <taxon>Pseudomonadati</taxon>
        <taxon>Pseudomonadota</taxon>
        <taxon>Alphaproteobacteria</taxon>
        <taxon>Rhodobacterales</taxon>
        <taxon>Paracoccaceae</taxon>
        <taxon>Paracoccus</taxon>
    </lineage>
</organism>
<dbReference type="EMBL" id="JAHKNG010000088">
    <property type="protein sequence ID" value="MBU3032380.1"/>
    <property type="molecule type" value="Genomic_DNA"/>
</dbReference>
<dbReference type="InterPro" id="IPR009363">
    <property type="entry name" value="Phage_Mu_Gp16"/>
</dbReference>
<name>A0ABS6ARY9_9RHOB</name>
<protein>
    <submittedName>
        <fullName evidence="1">Regulatory protein GemA</fullName>
    </submittedName>
</protein>
<accession>A0ABS6ARY9</accession>
<evidence type="ECO:0000313" key="1">
    <source>
        <dbReference type="EMBL" id="MBU3032380.1"/>
    </source>
</evidence>